<evidence type="ECO:0000313" key="4">
    <source>
        <dbReference type="Proteomes" id="UP000596660"/>
    </source>
</evidence>
<protein>
    <submittedName>
        <fullName evidence="3">Uncharacterized protein</fullName>
    </submittedName>
</protein>
<feature type="region of interest" description="Disordered" evidence="2">
    <location>
        <begin position="54"/>
        <end position="85"/>
    </location>
</feature>
<dbReference type="EnsemblPlants" id="AUR62040876-RA">
    <property type="protein sequence ID" value="AUR62040876-RA:cds"/>
    <property type="gene ID" value="AUR62040876"/>
</dbReference>
<name>A0A803N5K3_CHEQI</name>
<dbReference type="Gramene" id="AUR62040876-RA">
    <property type="protein sequence ID" value="AUR62040876-RA:cds"/>
    <property type="gene ID" value="AUR62040876"/>
</dbReference>
<dbReference type="AlphaFoldDB" id="A0A803N5K3"/>
<dbReference type="InterPro" id="IPR004252">
    <property type="entry name" value="Probable_transposase_24"/>
</dbReference>
<evidence type="ECO:0000256" key="2">
    <source>
        <dbReference type="SAM" id="MobiDB-lite"/>
    </source>
</evidence>
<proteinExistence type="predicted"/>
<feature type="compositionally biased region" description="Acidic residues" evidence="2">
    <location>
        <begin position="109"/>
        <end position="129"/>
    </location>
</feature>
<keyword evidence="4" id="KW-1185">Reference proteome</keyword>
<dbReference type="PANTHER" id="PTHR33144">
    <property type="entry name" value="OS10G0409366 PROTEIN-RELATED"/>
    <property type="match status" value="1"/>
</dbReference>
<feature type="compositionally biased region" description="Basic and acidic residues" evidence="2">
    <location>
        <begin position="74"/>
        <end position="85"/>
    </location>
</feature>
<evidence type="ECO:0000313" key="3">
    <source>
        <dbReference type="EnsemblPlants" id="AUR62040876-RA:cds"/>
    </source>
</evidence>
<feature type="region of interest" description="Disordered" evidence="2">
    <location>
        <begin position="109"/>
        <end position="132"/>
    </location>
</feature>
<keyword evidence="1" id="KW-0175">Coiled coil</keyword>
<dbReference type="PANTHER" id="PTHR33144:SF50">
    <property type="entry name" value="OS03G0714750 PROTEIN"/>
    <property type="match status" value="1"/>
</dbReference>
<dbReference type="Proteomes" id="UP000596660">
    <property type="component" value="Unplaced"/>
</dbReference>
<organism evidence="3 4">
    <name type="scientific">Chenopodium quinoa</name>
    <name type="common">Quinoa</name>
    <dbReference type="NCBI Taxonomy" id="63459"/>
    <lineage>
        <taxon>Eukaryota</taxon>
        <taxon>Viridiplantae</taxon>
        <taxon>Streptophyta</taxon>
        <taxon>Embryophyta</taxon>
        <taxon>Tracheophyta</taxon>
        <taxon>Spermatophyta</taxon>
        <taxon>Magnoliopsida</taxon>
        <taxon>eudicotyledons</taxon>
        <taxon>Gunneridae</taxon>
        <taxon>Pentapetalae</taxon>
        <taxon>Caryophyllales</taxon>
        <taxon>Chenopodiaceae</taxon>
        <taxon>Chenopodioideae</taxon>
        <taxon>Atripliceae</taxon>
        <taxon>Chenopodium</taxon>
    </lineage>
</organism>
<reference evidence="3" key="2">
    <citation type="submission" date="2021-03" db="UniProtKB">
        <authorList>
            <consortium name="EnsemblPlants"/>
        </authorList>
    </citation>
    <scope>IDENTIFICATION</scope>
</reference>
<evidence type="ECO:0000256" key="1">
    <source>
        <dbReference type="SAM" id="Coils"/>
    </source>
</evidence>
<accession>A0A803N5K3</accession>
<sequence>MSRSGGKAPSKENYIAQNEYEIQRLRTIEANKTRMKTLGIKRIAASLTSLVDSSKVKKRRYEAQHSENNNDNDLQGREGDNSLDQTRDDITLKGQEDFNNADMIRSYDDEIPINEGEDNNGLEDDEDEEGREKKLKERKKFIMESLNKKYRNYRARLKNTYYDTVGTDEDRLKEENMPPNVDENDLKWLVEYFGSTEFKAISKRNADNRSYQDAGHTAGTKSFAQKAEDMSKIKDLLMQREAGEIDMTDEEIYAKGKPIGKRGRYRGKGVSPSITSLYGTFSEGEKLRKEVDEAKNEAIEAKQEAKEANVKNKALNKKMRGLQNEMEVMKDFMRNILNHLGYDLSERYISLFNTII</sequence>
<reference evidence="3" key="1">
    <citation type="journal article" date="2017" name="Nature">
        <title>The genome of Chenopodium quinoa.</title>
        <authorList>
            <person name="Jarvis D.E."/>
            <person name="Ho Y.S."/>
            <person name="Lightfoot D.J."/>
            <person name="Schmoeckel S.M."/>
            <person name="Li B."/>
            <person name="Borm T.J.A."/>
            <person name="Ohyanagi H."/>
            <person name="Mineta K."/>
            <person name="Michell C.T."/>
            <person name="Saber N."/>
            <person name="Kharbatia N.M."/>
            <person name="Rupper R.R."/>
            <person name="Sharp A.R."/>
            <person name="Dally N."/>
            <person name="Boughton B.A."/>
            <person name="Woo Y.H."/>
            <person name="Gao G."/>
            <person name="Schijlen E.G.W.M."/>
            <person name="Guo X."/>
            <person name="Momin A.A."/>
            <person name="Negrao S."/>
            <person name="Al-Babili S."/>
            <person name="Gehring C."/>
            <person name="Roessner U."/>
            <person name="Jung C."/>
            <person name="Murphy K."/>
            <person name="Arold S.T."/>
            <person name="Gojobori T."/>
            <person name="van der Linden C.G."/>
            <person name="van Loo E.N."/>
            <person name="Jellen E.N."/>
            <person name="Maughan P.J."/>
            <person name="Tester M."/>
        </authorList>
    </citation>
    <scope>NUCLEOTIDE SEQUENCE [LARGE SCALE GENOMIC DNA]</scope>
    <source>
        <strain evidence="3">cv. PI 614886</strain>
    </source>
</reference>
<feature type="coiled-coil region" evidence="1">
    <location>
        <begin position="284"/>
        <end position="332"/>
    </location>
</feature>
<dbReference type="Pfam" id="PF03004">
    <property type="entry name" value="Transposase_24"/>
    <property type="match status" value="1"/>
</dbReference>